<evidence type="ECO:0000256" key="2">
    <source>
        <dbReference type="ARBA" id="ARBA00022679"/>
    </source>
</evidence>
<dbReference type="PROSITE" id="PS51006">
    <property type="entry name" value="PABS_2"/>
    <property type="match status" value="1"/>
</dbReference>
<dbReference type="GO" id="GO:0005829">
    <property type="term" value="C:cytosol"/>
    <property type="evidence" value="ECO:0007669"/>
    <property type="project" value="TreeGrafter"/>
</dbReference>
<sequence length="273" mass="31847">MWLTHIKEQYIQNELKTKQIAQYKNDISDVKVLNSANTKNILILNDDILFTQKDWSIQSEMLAHIPLCSHPSPENILLIGYDTKVIEHILKHKDAKNITVLDVDQNISKAINEHFLDKDINDTRVKVINTDMQDFLADKDENLYDIILLNIMPSYIKNKEIIYSDISKMLKDDGIFISKFMPWQEDELAQKDILKNIGEYFKILMPYYFSMTMQSYCMGSFLFAGNKFHPTADIILHKSDLLDDNAYYTGDIHKASFCVPNSIDKTYRNFVKK</sequence>
<gene>
    <name evidence="4" type="ORF">MNB_ARC-1_309</name>
</gene>
<dbReference type="Pfam" id="PF01564">
    <property type="entry name" value="Spermine_synth"/>
    <property type="match status" value="1"/>
</dbReference>
<dbReference type="HAMAP" id="MF_00198">
    <property type="entry name" value="Spermidine_synth"/>
    <property type="match status" value="1"/>
</dbReference>
<keyword evidence="2 4" id="KW-0808">Transferase</keyword>
<organism evidence="4">
    <name type="scientific">hydrothermal vent metagenome</name>
    <dbReference type="NCBI Taxonomy" id="652676"/>
    <lineage>
        <taxon>unclassified sequences</taxon>
        <taxon>metagenomes</taxon>
        <taxon>ecological metagenomes</taxon>
    </lineage>
</organism>
<evidence type="ECO:0000259" key="3">
    <source>
        <dbReference type="PROSITE" id="PS51006"/>
    </source>
</evidence>
<dbReference type="InterPro" id="IPR029063">
    <property type="entry name" value="SAM-dependent_MTases_sf"/>
</dbReference>
<accession>A0A3B1E8Z7</accession>
<feature type="domain" description="PABS" evidence="3">
    <location>
        <begin position="1"/>
        <end position="149"/>
    </location>
</feature>
<evidence type="ECO:0000313" key="4">
    <source>
        <dbReference type="EMBL" id="VAY86391.1"/>
    </source>
</evidence>
<dbReference type="Gene3D" id="3.40.50.150">
    <property type="entry name" value="Vaccinia Virus protein VP39"/>
    <property type="match status" value="1"/>
</dbReference>
<dbReference type="PANTHER" id="PTHR11558">
    <property type="entry name" value="SPERMIDINE/SPERMINE SYNTHASE"/>
    <property type="match status" value="1"/>
</dbReference>
<dbReference type="SUPFAM" id="SSF53335">
    <property type="entry name" value="S-adenosyl-L-methionine-dependent methyltransferases"/>
    <property type="match status" value="1"/>
</dbReference>
<protein>
    <submittedName>
        <fullName evidence="4">Spermidine synthase</fullName>
        <ecNumber evidence="4">2.5.1.16</ecNumber>
    </submittedName>
</protein>
<dbReference type="EMBL" id="UOYO01000010">
    <property type="protein sequence ID" value="VAY86391.1"/>
    <property type="molecule type" value="Genomic_DNA"/>
</dbReference>
<evidence type="ECO:0000256" key="1">
    <source>
        <dbReference type="ARBA" id="ARBA00007867"/>
    </source>
</evidence>
<comment type="similarity">
    <text evidence="1">Belongs to the spermidine/spermine synthase family.</text>
</comment>
<name>A0A3B1E8Z7_9ZZZZ</name>
<dbReference type="GO" id="GO:0008295">
    <property type="term" value="P:spermidine biosynthetic process"/>
    <property type="evidence" value="ECO:0007669"/>
    <property type="project" value="TreeGrafter"/>
</dbReference>
<dbReference type="EC" id="2.5.1.16" evidence="4"/>
<dbReference type="InterPro" id="IPR001045">
    <property type="entry name" value="Spermi_synthase"/>
</dbReference>
<dbReference type="InterPro" id="IPR030374">
    <property type="entry name" value="PABS"/>
</dbReference>
<dbReference type="GO" id="GO:0004766">
    <property type="term" value="F:spermidine synthase activity"/>
    <property type="evidence" value="ECO:0007669"/>
    <property type="project" value="UniProtKB-EC"/>
</dbReference>
<dbReference type="AlphaFoldDB" id="A0A3B1E8Z7"/>
<reference evidence="4" key="1">
    <citation type="submission" date="2018-10" db="EMBL/GenBank/DDBJ databases">
        <authorList>
            <person name="Aoki K."/>
        </authorList>
    </citation>
    <scope>NUCLEOTIDE SEQUENCE</scope>
</reference>
<dbReference type="PANTHER" id="PTHR11558:SF11">
    <property type="entry name" value="SPERMIDINE SYNTHASE"/>
    <property type="match status" value="1"/>
</dbReference>
<proteinExistence type="inferred from homology"/>